<dbReference type="PANTHER" id="PTHR30185">
    <property type="entry name" value="CRYPTIC BETA-GLUCOSIDE BGL OPERON ANTITERMINATOR"/>
    <property type="match status" value="1"/>
</dbReference>
<dbReference type="Gene3D" id="1.10.10.10">
    <property type="entry name" value="Winged helix-like DNA-binding domain superfamily/Winged helix DNA-binding domain"/>
    <property type="match status" value="1"/>
</dbReference>
<keyword evidence="3" id="KW-0010">Activator</keyword>
<dbReference type="RefSeq" id="WP_248051272.1">
    <property type="nucleotide sequence ID" value="NZ_CP118735.1"/>
</dbReference>
<dbReference type="Gene3D" id="3.40.930.10">
    <property type="entry name" value="Mannitol-specific EII, Chain A"/>
    <property type="match status" value="1"/>
</dbReference>
<keyword evidence="2" id="KW-0805">Transcription regulation</keyword>
<dbReference type="Pfam" id="PF08279">
    <property type="entry name" value="HTH_11"/>
    <property type="match status" value="1"/>
</dbReference>
<dbReference type="Pfam" id="PF05043">
    <property type="entry name" value="Mga"/>
    <property type="match status" value="1"/>
</dbReference>
<protein>
    <submittedName>
        <fullName evidence="7">Helix-turn-helix domain-containing protein</fullName>
    </submittedName>
</protein>
<dbReference type="PROSITE" id="PS51094">
    <property type="entry name" value="PTS_EIIA_TYPE_2"/>
    <property type="match status" value="1"/>
</dbReference>
<dbReference type="SUPFAM" id="SSF63520">
    <property type="entry name" value="PTS-regulatory domain, PRD"/>
    <property type="match status" value="1"/>
</dbReference>
<sequence>MYQREWLILKELEKGGYVTSAQLAQKIGVSVKTVQKSIAHLNESMAKQMIGSIVSKTGQGYRLQIRQQDHYQKLVAELDGRQGISGAEQRQIYLLNELLKQPYVKSEQVEVALYISKKTLSNTVRALRELLERYQIDIKTRPHYGMYLDGQEKDIRLMMVLVEGVELYDLSKEEKIAIEQLLLIQGVQTDFYRANVLSILRATLTRVQRGYGLPEVAVSSKTGLADLSEKYGWGLQTADIVSIEETINSFRVKVSSLASNRQLNLCLSMVEEAFGLDFSRDKDFINSLWSHVQKLHERVKNRVILKNPLLAEIKQNLKNEFVMASLLSGALAREWSAPILEDEIGFLSLIFATCTSQIKDLKKHMLVVCFDSESGKDFLQSTYQRLFGRYIHQVTVCNPEEIAQQDLSAYDCIVSTVELPVLTPYNPHYVSYFLEERDKEAIKQQLTTTENFFVNQLLEEVIFLDQLPFESKEQLVEDICRHIEQVRGIDVTEKVLKRLSMGVTQLGHKMVLLHPQGKVDEHFVSVTVLDRPVYWESSEVRVVVLASLPTIDPVSRLIYQILSTFMIEDIYVDGLLQAPTADNLQVILQKIKEKELKGYVY</sequence>
<reference evidence="7" key="1">
    <citation type="submission" date="2023-02" db="EMBL/GenBank/DDBJ databases">
        <title>Streptococcus sp. Genome Sequencing and Assembly.</title>
        <authorList>
            <person name="Shore S.M."/>
            <person name="Nicholson T.L."/>
        </authorList>
    </citation>
    <scope>NUCLEOTIDE SEQUENCE</scope>
    <source>
        <strain evidence="7">29887</strain>
    </source>
</reference>
<evidence type="ECO:0000259" key="5">
    <source>
        <dbReference type="PROSITE" id="PS51094"/>
    </source>
</evidence>
<dbReference type="AlphaFoldDB" id="A0AA96VU89"/>
<dbReference type="Pfam" id="PF00874">
    <property type="entry name" value="PRD"/>
    <property type="match status" value="1"/>
</dbReference>
<dbReference type="KEGG" id="sins:PW252_01380"/>
<dbReference type="Pfam" id="PF00359">
    <property type="entry name" value="PTS_EIIA_2"/>
    <property type="match status" value="1"/>
</dbReference>
<feature type="domain" description="PTS EIIA type-2" evidence="5">
    <location>
        <begin position="455"/>
        <end position="591"/>
    </location>
</feature>
<evidence type="ECO:0000313" key="7">
    <source>
        <dbReference type="EMBL" id="WNY51344.1"/>
    </source>
</evidence>
<dbReference type="EMBL" id="CP118735">
    <property type="protein sequence ID" value="WNY51344.1"/>
    <property type="molecule type" value="Genomic_DNA"/>
</dbReference>
<dbReference type="InterPro" id="IPR036388">
    <property type="entry name" value="WH-like_DNA-bd_sf"/>
</dbReference>
<dbReference type="SUPFAM" id="SSF55804">
    <property type="entry name" value="Phoshotransferase/anion transport protein"/>
    <property type="match status" value="1"/>
</dbReference>
<evidence type="ECO:0000256" key="1">
    <source>
        <dbReference type="ARBA" id="ARBA00022737"/>
    </source>
</evidence>
<dbReference type="GO" id="GO:0006355">
    <property type="term" value="P:regulation of DNA-templated transcription"/>
    <property type="evidence" value="ECO:0007669"/>
    <property type="project" value="InterPro"/>
</dbReference>
<dbReference type="InterPro" id="IPR011608">
    <property type="entry name" value="PRD"/>
</dbReference>
<evidence type="ECO:0000256" key="3">
    <source>
        <dbReference type="ARBA" id="ARBA00023159"/>
    </source>
</evidence>
<dbReference type="InterPro" id="IPR016152">
    <property type="entry name" value="PTrfase/Anion_transptr"/>
</dbReference>
<dbReference type="InterPro" id="IPR050661">
    <property type="entry name" value="BglG_antiterminators"/>
</dbReference>
<gene>
    <name evidence="7" type="ORF">PW252_01380</name>
</gene>
<organism evidence="7">
    <name type="scientific">Streptococcus iners</name>
    <dbReference type="NCBI Taxonomy" id="3028084"/>
    <lineage>
        <taxon>Bacteria</taxon>
        <taxon>Bacillati</taxon>
        <taxon>Bacillota</taxon>
        <taxon>Bacilli</taxon>
        <taxon>Lactobacillales</taxon>
        <taxon>Streptococcaceae</taxon>
        <taxon>Streptococcus</taxon>
    </lineage>
</organism>
<dbReference type="PANTHER" id="PTHR30185:SF13">
    <property type="entry name" value="LICABCH OPERON REGULATOR-RELATED"/>
    <property type="match status" value="1"/>
</dbReference>
<dbReference type="InterPro" id="IPR036634">
    <property type="entry name" value="PRD_sf"/>
</dbReference>
<proteinExistence type="predicted"/>
<dbReference type="InterPro" id="IPR013196">
    <property type="entry name" value="HTH_11"/>
</dbReference>
<dbReference type="InterPro" id="IPR002178">
    <property type="entry name" value="PTS_EIIA_type-2_dom"/>
</dbReference>
<feature type="domain" description="PRD" evidence="6">
    <location>
        <begin position="254"/>
        <end position="361"/>
    </location>
</feature>
<keyword evidence="1" id="KW-0677">Repeat</keyword>
<keyword evidence="4" id="KW-0804">Transcription</keyword>
<evidence type="ECO:0000256" key="2">
    <source>
        <dbReference type="ARBA" id="ARBA00023015"/>
    </source>
</evidence>
<dbReference type="SUPFAM" id="SSF46785">
    <property type="entry name" value="Winged helix' DNA-binding domain"/>
    <property type="match status" value="1"/>
</dbReference>
<dbReference type="InterPro" id="IPR036390">
    <property type="entry name" value="WH_DNA-bd_sf"/>
</dbReference>
<evidence type="ECO:0000259" key="6">
    <source>
        <dbReference type="PROSITE" id="PS51372"/>
    </source>
</evidence>
<dbReference type="Gene3D" id="1.10.1790.10">
    <property type="entry name" value="PRD domain"/>
    <property type="match status" value="1"/>
</dbReference>
<name>A0AA96VU89_9STRE</name>
<dbReference type="PROSITE" id="PS51372">
    <property type="entry name" value="PRD_2"/>
    <property type="match status" value="1"/>
</dbReference>
<dbReference type="InterPro" id="IPR007737">
    <property type="entry name" value="Mga_HTH"/>
</dbReference>
<accession>A0AA96VU89</accession>
<evidence type="ECO:0000256" key="4">
    <source>
        <dbReference type="ARBA" id="ARBA00023163"/>
    </source>
</evidence>